<dbReference type="AlphaFoldDB" id="A7TKQ4"/>
<dbReference type="GeneID" id="5545365"/>
<organism evidence="2">
    <name type="scientific">Vanderwaltozyma polyspora (strain ATCC 22028 / DSM 70294 / BCRC 21397 / CBS 2163 / NBRC 10782 / NRRL Y-8283 / UCD 57-17)</name>
    <name type="common">Kluyveromyces polysporus</name>
    <dbReference type="NCBI Taxonomy" id="436907"/>
    <lineage>
        <taxon>Eukaryota</taxon>
        <taxon>Fungi</taxon>
        <taxon>Dikarya</taxon>
        <taxon>Ascomycota</taxon>
        <taxon>Saccharomycotina</taxon>
        <taxon>Saccharomycetes</taxon>
        <taxon>Saccharomycetales</taxon>
        <taxon>Saccharomycetaceae</taxon>
        <taxon>Vanderwaltozyma</taxon>
    </lineage>
</organism>
<dbReference type="OMA" id="NIHNIDF"/>
<reference evidence="1 2" key="1">
    <citation type="journal article" date="2007" name="Proc. Natl. Acad. Sci. U.S.A.">
        <title>Independent sorting-out of thousands of duplicated gene pairs in two yeast species descended from a whole-genome duplication.</title>
        <authorList>
            <person name="Scannell D.R."/>
            <person name="Frank A.C."/>
            <person name="Conant G.C."/>
            <person name="Byrne K.P."/>
            <person name="Woolfit M."/>
            <person name="Wolfe K.H."/>
        </authorList>
    </citation>
    <scope>NUCLEOTIDE SEQUENCE [LARGE SCALE GENOMIC DNA]</scope>
    <source>
        <strain evidence="2">ATCC 22028 / DSM 70294 / BCRC 21397 / CBS 2163 / NBRC 10782 / NRRL Y-8283 / UCD 57-17</strain>
    </source>
</reference>
<gene>
    <name evidence="1" type="ORF">Kpol_1072p36</name>
</gene>
<dbReference type="RefSeq" id="XP_001645024.1">
    <property type="nucleotide sequence ID" value="XM_001644974.1"/>
</dbReference>
<dbReference type="KEGG" id="vpo:Kpol_1072p36"/>
<dbReference type="EMBL" id="DS480409">
    <property type="protein sequence ID" value="EDO17166.1"/>
    <property type="molecule type" value="Genomic_DNA"/>
</dbReference>
<evidence type="ECO:0000313" key="2">
    <source>
        <dbReference type="Proteomes" id="UP000000267"/>
    </source>
</evidence>
<dbReference type="InParanoid" id="A7TKQ4"/>
<protein>
    <submittedName>
        <fullName evidence="1">Uncharacterized protein</fullName>
    </submittedName>
</protein>
<proteinExistence type="predicted"/>
<name>A7TKQ4_VANPO</name>
<accession>A7TKQ4</accession>
<dbReference type="HOGENOM" id="CLU_1612067_0_0_1"/>
<keyword evidence="2" id="KW-1185">Reference proteome</keyword>
<dbReference type="PhylomeDB" id="A7TKQ4"/>
<sequence length="165" mass="19141">MQSKIIISNIHNIDFEQFSNSIYDYLFKQNLPDASSSLEHFTNLPFFNRIIIIFDDNHYTQSIHSLIIAYLRSSPILQNLNVSISNNLHNQDRVPILSKIDTSPKLVFHNDIESPTLLQFQGPDGFSFHNYMEPKVIKTHFTKDNNEILLEKNTTLCPKITLSNF</sequence>
<evidence type="ECO:0000313" key="1">
    <source>
        <dbReference type="EMBL" id="EDO17166.1"/>
    </source>
</evidence>
<dbReference type="Proteomes" id="UP000000267">
    <property type="component" value="Unassembled WGS sequence"/>
</dbReference>